<dbReference type="AlphaFoldDB" id="A0A151Z8T6"/>
<dbReference type="InParanoid" id="A0A151Z8T6"/>
<gene>
    <name evidence="1" type="ORF">DLAC_08835</name>
</gene>
<dbReference type="EMBL" id="LODT01000037">
    <property type="protein sequence ID" value="KYQ90234.1"/>
    <property type="molecule type" value="Genomic_DNA"/>
</dbReference>
<keyword evidence="2" id="KW-1185">Reference proteome</keyword>
<evidence type="ECO:0000313" key="1">
    <source>
        <dbReference type="EMBL" id="KYQ90234.1"/>
    </source>
</evidence>
<proteinExistence type="predicted"/>
<name>A0A151Z8T6_TIELA</name>
<protein>
    <submittedName>
        <fullName evidence="1">Uncharacterized protein</fullName>
    </submittedName>
</protein>
<sequence length="471" mass="54681">MSSEGIDINLTGLVYGGEFSLQPIELLLNMYPNEEYHTNNVELRIDIDQLEKVRLICKYFTSITNCTFEMGKTSIPPYPPSYSNAEYIEKLLEIPSIRDHLETVNLNSLELKYDLSSLKNFRHLKSLELSSCKISLNQLISSLDTIQPSKVILRSTPYGHHIPILSIDPLYTYLFNNTSITSFSDFNYFCVRSRRILIDLLNHNKTLIDICMTNLTKEELSSQLTIQNSVLQKLYVDSLIESYFIRWNTLSNLKSISFLEFSSDEVKLLENYHYHHLETLKISTLQDESCLVYLLRLNLSFSILIIEKYKSTTPLGNNEILEALQFNRNLKNLTCSCTLDITFLTNLLSITSPIAIKHLTINRDYVKNSNVLQALIGNKYLEHIGFNKRTGENYNNEKNDDFDSIMNLLENNHYLSSIRYTTFETHNTTNDQLEKLSKILDSNYNITKLNIFRVSQFKNIKTIFNNKMIDY</sequence>
<evidence type="ECO:0000313" key="2">
    <source>
        <dbReference type="Proteomes" id="UP000076078"/>
    </source>
</evidence>
<reference evidence="1 2" key="1">
    <citation type="submission" date="2015-12" db="EMBL/GenBank/DDBJ databases">
        <title>Dictyostelia acquired genes for synthesis and detection of signals that induce cell-type specialization by lateral gene transfer from prokaryotes.</title>
        <authorList>
            <person name="Gloeckner G."/>
            <person name="Schaap P."/>
        </authorList>
    </citation>
    <scope>NUCLEOTIDE SEQUENCE [LARGE SCALE GENOMIC DNA]</scope>
    <source>
        <strain evidence="1 2">TK</strain>
    </source>
</reference>
<organism evidence="1 2">
    <name type="scientific">Tieghemostelium lacteum</name>
    <name type="common">Slime mold</name>
    <name type="synonym">Dictyostelium lacteum</name>
    <dbReference type="NCBI Taxonomy" id="361077"/>
    <lineage>
        <taxon>Eukaryota</taxon>
        <taxon>Amoebozoa</taxon>
        <taxon>Evosea</taxon>
        <taxon>Eumycetozoa</taxon>
        <taxon>Dictyostelia</taxon>
        <taxon>Dictyosteliales</taxon>
        <taxon>Raperosteliaceae</taxon>
        <taxon>Tieghemostelium</taxon>
    </lineage>
</organism>
<comment type="caution">
    <text evidence="1">The sequence shown here is derived from an EMBL/GenBank/DDBJ whole genome shotgun (WGS) entry which is preliminary data.</text>
</comment>
<accession>A0A151Z8T6</accession>
<dbReference type="Proteomes" id="UP000076078">
    <property type="component" value="Unassembled WGS sequence"/>
</dbReference>